<name>G0QJF4_ICHMU</name>
<dbReference type="PANTHER" id="PTHR23011:SF28">
    <property type="entry name" value="CYCLIC NUCLEOTIDE-BINDING DOMAIN CONTAINING PROTEIN"/>
    <property type="match status" value="1"/>
</dbReference>
<dbReference type="GeneID" id="14910847"/>
<dbReference type="RefSeq" id="XP_004039945.1">
    <property type="nucleotide sequence ID" value="XM_004039897.1"/>
</dbReference>
<protein>
    <recommendedName>
        <fullName evidence="1">Cyclic nucleotide-binding domain-containing protein</fullName>
    </recommendedName>
</protein>
<proteinExistence type="predicted"/>
<gene>
    <name evidence="2" type="ORF">IMG5_005060</name>
</gene>
<dbReference type="InterPro" id="IPR014710">
    <property type="entry name" value="RmlC-like_jellyroll"/>
</dbReference>
<dbReference type="InParanoid" id="G0QJF4"/>
<dbReference type="Proteomes" id="UP000008983">
    <property type="component" value="Unassembled WGS sequence"/>
</dbReference>
<keyword evidence="3" id="KW-1185">Reference proteome</keyword>
<dbReference type="SUPFAM" id="SSF51206">
    <property type="entry name" value="cAMP-binding domain-like"/>
    <property type="match status" value="2"/>
</dbReference>
<dbReference type="InterPro" id="IPR000595">
    <property type="entry name" value="cNMP-bd_dom"/>
</dbReference>
<dbReference type="OMA" id="ICYEQEQ"/>
<dbReference type="CDD" id="cd00038">
    <property type="entry name" value="CAP_ED"/>
    <property type="match status" value="2"/>
</dbReference>
<dbReference type="AlphaFoldDB" id="G0QJF4"/>
<organism evidence="2 3">
    <name type="scientific">Ichthyophthirius multifiliis</name>
    <name type="common">White spot disease agent</name>
    <name type="synonym">Ich</name>
    <dbReference type="NCBI Taxonomy" id="5932"/>
    <lineage>
        <taxon>Eukaryota</taxon>
        <taxon>Sar</taxon>
        <taxon>Alveolata</taxon>
        <taxon>Ciliophora</taxon>
        <taxon>Intramacronucleata</taxon>
        <taxon>Oligohymenophorea</taxon>
        <taxon>Hymenostomatida</taxon>
        <taxon>Ophryoglenina</taxon>
        <taxon>Ichthyophthirius</taxon>
    </lineage>
</organism>
<dbReference type="eggNOG" id="KOG1113">
    <property type="taxonomic scope" value="Eukaryota"/>
</dbReference>
<feature type="domain" description="Cyclic nucleotide-binding" evidence="1">
    <location>
        <begin position="6"/>
        <end position="87"/>
    </location>
</feature>
<evidence type="ECO:0000259" key="1">
    <source>
        <dbReference type="PROSITE" id="PS50042"/>
    </source>
</evidence>
<dbReference type="Gene3D" id="2.60.120.10">
    <property type="entry name" value="Jelly Rolls"/>
    <property type="match status" value="2"/>
</dbReference>
<reference evidence="2 3" key="1">
    <citation type="submission" date="2011-07" db="EMBL/GenBank/DDBJ databases">
        <authorList>
            <person name="Coyne R."/>
            <person name="Brami D."/>
            <person name="Johnson J."/>
            <person name="Hostetler J."/>
            <person name="Hannick L."/>
            <person name="Clark T."/>
            <person name="Cassidy-Hanley D."/>
            <person name="Inman J."/>
        </authorList>
    </citation>
    <scope>NUCLEOTIDE SEQUENCE [LARGE SCALE GENOMIC DNA]</scope>
    <source>
        <strain evidence="2 3">G5</strain>
    </source>
</reference>
<dbReference type="STRING" id="857967.G0QJF4"/>
<dbReference type="PROSITE" id="PS00889">
    <property type="entry name" value="CNMP_BINDING_2"/>
    <property type="match status" value="1"/>
</dbReference>
<dbReference type="OrthoDB" id="2021138at2759"/>
<sequence length="229" mass="26877">MPESLFYIILRGTVSVNIDVKSIIQQETKNGIVEQEIIENVKIRELNKGESFGELALIDKNPRSANIVCLKDCDFITLDKNSFNKILKSYQITKLNEELTILKKSPLFQFFQLNTLKQIFLLFQVNNYVKDEYVIQEGQISDKIYFIKNGEFRITKSVLIKIEDEEQCFLNKNAKQTKIQMLKIGILGAFQTFGEEEFFTNDKRQFRRQNSRNMEFFYGSQNKKYKANS</sequence>
<evidence type="ECO:0000313" key="3">
    <source>
        <dbReference type="Proteomes" id="UP000008983"/>
    </source>
</evidence>
<dbReference type="InterPro" id="IPR018488">
    <property type="entry name" value="cNMP-bd_CS"/>
</dbReference>
<dbReference type="InterPro" id="IPR018490">
    <property type="entry name" value="cNMP-bd_dom_sf"/>
</dbReference>
<dbReference type="Pfam" id="PF00027">
    <property type="entry name" value="cNMP_binding"/>
    <property type="match status" value="1"/>
</dbReference>
<dbReference type="PROSITE" id="PS50042">
    <property type="entry name" value="CNMP_BINDING_3"/>
    <property type="match status" value="2"/>
</dbReference>
<dbReference type="EMBL" id="GL983065">
    <property type="protein sequence ID" value="EGR34641.1"/>
    <property type="molecule type" value="Genomic_DNA"/>
</dbReference>
<evidence type="ECO:0000313" key="2">
    <source>
        <dbReference type="EMBL" id="EGR34641.1"/>
    </source>
</evidence>
<dbReference type="PANTHER" id="PTHR23011">
    <property type="entry name" value="CYCLIC NUCLEOTIDE-BINDING DOMAIN CONTAINING PROTEIN"/>
    <property type="match status" value="1"/>
</dbReference>
<accession>G0QJF4</accession>
<feature type="domain" description="Cyclic nucleotide-binding" evidence="1">
    <location>
        <begin position="107"/>
        <end position="204"/>
    </location>
</feature>